<accession>A0A6G1L675</accession>
<dbReference type="PANTHER" id="PTHR13377:SF3">
    <property type="entry name" value="TRANSMEMBRANE PROTEIN 115"/>
    <property type="match status" value="1"/>
</dbReference>
<dbReference type="SUPFAM" id="SSF144091">
    <property type="entry name" value="Rhomboid-like"/>
    <property type="match status" value="1"/>
</dbReference>
<keyword evidence="3 6" id="KW-1133">Transmembrane helix</keyword>
<gene>
    <name evidence="7" type="ORF">EJ03DRAFT_295463</name>
</gene>
<name>A0A6G1L675_9PEZI</name>
<keyword evidence="8" id="KW-1185">Reference proteome</keyword>
<feature type="transmembrane region" description="Helical" evidence="6">
    <location>
        <begin position="116"/>
        <end position="135"/>
    </location>
</feature>
<evidence type="ECO:0000256" key="4">
    <source>
        <dbReference type="ARBA" id="ARBA00023136"/>
    </source>
</evidence>
<evidence type="ECO:0000313" key="7">
    <source>
        <dbReference type="EMBL" id="KAF2768092.1"/>
    </source>
</evidence>
<dbReference type="AlphaFoldDB" id="A0A6G1L675"/>
<organism evidence="7 8">
    <name type="scientific">Teratosphaeria nubilosa</name>
    <dbReference type="NCBI Taxonomy" id="161662"/>
    <lineage>
        <taxon>Eukaryota</taxon>
        <taxon>Fungi</taxon>
        <taxon>Dikarya</taxon>
        <taxon>Ascomycota</taxon>
        <taxon>Pezizomycotina</taxon>
        <taxon>Dothideomycetes</taxon>
        <taxon>Dothideomycetidae</taxon>
        <taxon>Mycosphaerellales</taxon>
        <taxon>Teratosphaeriaceae</taxon>
        <taxon>Teratosphaeria</taxon>
    </lineage>
</organism>
<evidence type="ECO:0000256" key="6">
    <source>
        <dbReference type="SAM" id="Phobius"/>
    </source>
</evidence>
<evidence type="ECO:0000256" key="2">
    <source>
        <dbReference type="ARBA" id="ARBA00022692"/>
    </source>
</evidence>
<feature type="transmembrane region" description="Helical" evidence="6">
    <location>
        <begin position="187"/>
        <end position="220"/>
    </location>
</feature>
<dbReference type="InterPro" id="IPR013861">
    <property type="entry name" value="TMEM115/Pdh1/Rbl19"/>
</dbReference>
<dbReference type="PANTHER" id="PTHR13377">
    <property type="entry name" value="PLACENTAL PROTEIN 6"/>
    <property type="match status" value="1"/>
</dbReference>
<feature type="region of interest" description="Disordered" evidence="5">
    <location>
        <begin position="344"/>
        <end position="388"/>
    </location>
</feature>
<comment type="subcellular location">
    <subcellularLocation>
        <location evidence="1">Membrane</location>
        <topology evidence="1">Multi-pass membrane protein</topology>
    </subcellularLocation>
</comment>
<evidence type="ECO:0000256" key="1">
    <source>
        <dbReference type="ARBA" id="ARBA00004141"/>
    </source>
</evidence>
<dbReference type="Gene3D" id="1.20.1540.10">
    <property type="entry name" value="Rhomboid-like"/>
    <property type="match status" value="1"/>
</dbReference>
<proteinExistence type="predicted"/>
<dbReference type="InterPro" id="IPR035952">
    <property type="entry name" value="Rhomboid-like_sf"/>
</dbReference>
<feature type="compositionally biased region" description="Low complexity" evidence="5">
    <location>
        <begin position="344"/>
        <end position="358"/>
    </location>
</feature>
<dbReference type="GO" id="GO:0016020">
    <property type="term" value="C:membrane"/>
    <property type="evidence" value="ECO:0007669"/>
    <property type="project" value="UniProtKB-SubCell"/>
</dbReference>
<dbReference type="Pfam" id="PF08551">
    <property type="entry name" value="DUF1751"/>
    <property type="match status" value="1"/>
</dbReference>
<dbReference type="Proteomes" id="UP000799436">
    <property type="component" value="Unassembled WGS sequence"/>
</dbReference>
<feature type="transmembrane region" description="Helical" evidence="6">
    <location>
        <begin position="12"/>
        <end position="31"/>
    </location>
</feature>
<reference evidence="7" key="1">
    <citation type="journal article" date="2020" name="Stud. Mycol.">
        <title>101 Dothideomycetes genomes: a test case for predicting lifestyles and emergence of pathogens.</title>
        <authorList>
            <person name="Haridas S."/>
            <person name="Albert R."/>
            <person name="Binder M."/>
            <person name="Bloem J."/>
            <person name="Labutti K."/>
            <person name="Salamov A."/>
            <person name="Andreopoulos B."/>
            <person name="Baker S."/>
            <person name="Barry K."/>
            <person name="Bills G."/>
            <person name="Bluhm B."/>
            <person name="Cannon C."/>
            <person name="Castanera R."/>
            <person name="Culley D."/>
            <person name="Daum C."/>
            <person name="Ezra D."/>
            <person name="Gonzalez J."/>
            <person name="Henrissat B."/>
            <person name="Kuo A."/>
            <person name="Liang C."/>
            <person name="Lipzen A."/>
            <person name="Lutzoni F."/>
            <person name="Magnuson J."/>
            <person name="Mondo S."/>
            <person name="Nolan M."/>
            <person name="Ohm R."/>
            <person name="Pangilinan J."/>
            <person name="Park H.-J."/>
            <person name="Ramirez L."/>
            <person name="Alfaro M."/>
            <person name="Sun H."/>
            <person name="Tritt A."/>
            <person name="Yoshinaga Y."/>
            <person name="Zwiers L.-H."/>
            <person name="Turgeon B."/>
            <person name="Goodwin S."/>
            <person name="Spatafora J."/>
            <person name="Crous P."/>
            <person name="Grigoriev I."/>
        </authorList>
    </citation>
    <scope>NUCLEOTIDE SEQUENCE</scope>
    <source>
        <strain evidence="7">CBS 116005</strain>
    </source>
</reference>
<protein>
    <submittedName>
        <fullName evidence="7">DUF1751-domain-containing protein</fullName>
    </submittedName>
</protein>
<dbReference type="OrthoDB" id="73612at2759"/>
<sequence length="388" mass="41651">MPPRLNLPPLTRGLFLCILSLSIFNATLRFLRWNSSLEQQSASQLATTPSNYLSSPRWAIPYLVLIPLQSLKFPWTLLTAALVENNILSLSVSGAVIWIGGRYLERGWGSREFGKFVLFVTVIPNVFSLVVYGVWHALTGTPEHPTPIQGVIALEAGFLVAMKQLVPEHTVSVFRGAIRVRIKHFPALFTLANIISGPLLGTDTAFWLSLTGFLTSWIYLRFYRISEITSATTGEGGGLKMKGDASDTFSFVAFFPDALHPFLSPITDSVYGTLVALKICTPFSDEAIVAGNESAVARSEALPSIMNPRGGGGGGGARRAEAERRRALALRALDQRLNAAAASRAAAVPAATTMTDAASDVTDSTAGSADTAKPPEVVEVSKEVEAQS</sequence>
<dbReference type="FunFam" id="1.20.1540.10:FF:000004">
    <property type="entry name" value="Transmembrane protein 115"/>
    <property type="match status" value="1"/>
</dbReference>
<evidence type="ECO:0000313" key="8">
    <source>
        <dbReference type="Proteomes" id="UP000799436"/>
    </source>
</evidence>
<evidence type="ECO:0000256" key="3">
    <source>
        <dbReference type="ARBA" id="ARBA00022989"/>
    </source>
</evidence>
<keyword evidence="4 6" id="KW-0472">Membrane</keyword>
<feature type="compositionally biased region" description="Basic and acidic residues" evidence="5">
    <location>
        <begin position="379"/>
        <end position="388"/>
    </location>
</feature>
<dbReference type="GO" id="GO:0005794">
    <property type="term" value="C:Golgi apparatus"/>
    <property type="evidence" value="ECO:0007669"/>
    <property type="project" value="TreeGrafter"/>
</dbReference>
<dbReference type="GO" id="GO:0006890">
    <property type="term" value="P:retrograde vesicle-mediated transport, Golgi to endoplasmic reticulum"/>
    <property type="evidence" value="ECO:0007669"/>
    <property type="project" value="InterPro"/>
</dbReference>
<dbReference type="SMART" id="SM01160">
    <property type="entry name" value="DUF1751"/>
    <property type="match status" value="1"/>
</dbReference>
<keyword evidence="2 6" id="KW-0812">Transmembrane</keyword>
<dbReference type="EMBL" id="ML995848">
    <property type="protein sequence ID" value="KAF2768092.1"/>
    <property type="molecule type" value="Genomic_DNA"/>
</dbReference>
<evidence type="ECO:0000256" key="5">
    <source>
        <dbReference type="SAM" id="MobiDB-lite"/>
    </source>
</evidence>